<dbReference type="InterPro" id="IPR019933">
    <property type="entry name" value="DivIVA_domain"/>
</dbReference>
<dbReference type="Proteomes" id="UP001595696">
    <property type="component" value="Unassembled WGS sequence"/>
</dbReference>
<dbReference type="PANTHER" id="PTHR35794:SF2">
    <property type="entry name" value="CELL DIVISION PROTEIN DIVIVA"/>
    <property type="match status" value="1"/>
</dbReference>
<keyword evidence="7" id="KW-0131">Cell cycle</keyword>
<sequence length="198" mass="21676">MLAGRAPAPPRMTPDEVGRAHFDRPPLGQRGYHADRVDEFLESVAATLAGAGALTADDVRRVTFPVPRFGGRGYRTDQVDEYLDRIRLELESRQNGGHPAPEQRAHSNGGGAILTPDDVHRVRFTGAVLDRRGYDEEEVDAFLDLVATTLAHTGPGTLTAADVREVRFTGARLGTRGYSREEVDAFLDLVITALEQRT</sequence>
<evidence type="ECO:0000256" key="2">
    <source>
        <dbReference type="ARBA" id="ARBA00009008"/>
    </source>
</evidence>
<reference evidence="11" key="1">
    <citation type="journal article" date="2019" name="Int. J. Syst. Evol. Microbiol.">
        <title>The Global Catalogue of Microorganisms (GCM) 10K type strain sequencing project: providing services to taxonomists for standard genome sequencing and annotation.</title>
        <authorList>
            <consortium name="The Broad Institute Genomics Platform"/>
            <consortium name="The Broad Institute Genome Sequencing Center for Infectious Disease"/>
            <person name="Wu L."/>
            <person name="Ma J."/>
        </authorList>
    </citation>
    <scope>NUCLEOTIDE SEQUENCE [LARGE SCALE GENOMIC DNA]</scope>
    <source>
        <strain evidence="11">CGMCC 4.7330</strain>
    </source>
</reference>
<comment type="subcellular location">
    <subcellularLocation>
        <location evidence="1">Cytoplasm</location>
    </subcellularLocation>
</comment>
<dbReference type="RefSeq" id="WP_378612765.1">
    <property type="nucleotide sequence ID" value="NZ_JBHSAX010000013.1"/>
</dbReference>
<feature type="region of interest" description="Disordered" evidence="9">
    <location>
        <begin position="93"/>
        <end position="112"/>
    </location>
</feature>
<evidence type="ECO:0000256" key="3">
    <source>
        <dbReference type="ARBA" id="ARBA00018787"/>
    </source>
</evidence>
<evidence type="ECO:0000313" key="11">
    <source>
        <dbReference type="Proteomes" id="UP001595696"/>
    </source>
</evidence>
<evidence type="ECO:0000256" key="9">
    <source>
        <dbReference type="SAM" id="MobiDB-lite"/>
    </source>
</evidence>
<dbReference type="PANTHER" id="PTHR35794">
    <property type="entry name" value="CELL DIVISION PROTEIN DIVIVA"/>
    <property type="match status" value="1"/>
</dbReference>
<comment type="similarity">
    <text evidence="2">Belongs to the DivIVA family.</text>
</comment>
<dbReference type="EMBL" id="JBHSAX010000013">
    <property type="protein sequence ID" value="MFC3963027.1"/>
    <property type="molecule type" value="Genomic_DNA"/>
</dbReference>
<evidence type="ECO:0000256" key="8">
    <source>
        <dbReference type="ARBA" id="ARBA00031737"/>
    </source>
</evidence>
<dbReference type="InterPro" id="IPR007793">
    <property type="entry name" value="DivIVA_fam"/>
</dbReference>
<gene>
    <name evidence="10" type="ORF">ACFO0B_13615</name>
</gene>
<evidence type="ECO:0000256" key="7">
    <source>
        <dbReference type="ARBA" id="ARBA00023306"/>
    </source>
</evidence>
<keyword evidence="6" id="KW-0175">Coiled coil</keyword>
<evidence type="ECO:0000256" key="5">
    <source>
        <dbReference type="ARBA" id="ARBA00022618"/>
    </source>
</evidence>
<comment type="caution">
    <text evidence="10">The sequence shown here is derived from an EMBL/GenBank/DDBJ whole genome shotgun (WGS) entry which is preliminary data.</text>
</comment>
<dbReference type="NCBIfam" id="TIGR03544">
    <property type="entry name" value="DivI1A_domain"/>
    <property type="match status" value="4"/>
</dbReference>
<organism evidence="10 11">
    <name type="scientific">Nocardia jiangsuensis</name>
    <dbReference type="NCBI Taxonomy" id="1691563"/>
    <lineage>
        <taxon>Bacteria</taxon>
        <taxon>Bacillati</taxon>
        <taxon>Actinomycetota</taxon>
        <taxon>Actinomycetes</taxon>
        <taxon>Mycobacteriales</taxon>
        <taxon>Nocardiaceae</taxon>
        <taxon>Nocardia</taxon>
    </lineage>
</organism>
<feature type="region of interest" description="Disordered" evidence="9">
    <location>
        <begin position="1"/>
        <end position="21"/>
    </location>
</feature>
<keyword evidence="5" id="KW-0132">Cell division</keyword>
<protein>
    <recommendedName>
        <fullName evidence="3">Cell wall synthesis protein Wag31</fullName>
    </recommendedName>
    <alternativeName>
        <fullName evidence="8">Antigen 84</fullName>
    </alternativeName>
</protein>
<proteinExistence type="inferred from homology"/>
<evidence type="ECO:0000256" key="1">
    <source>
        <dbReference type="ARBA" id="ARBA00004496"/>
    </source>
</evidence>
<evidence type="ECO:0000256" key="4">
    <source>
        <dbReference type="ARBA" id="ARBA00022490"/>
    </source>
</evidence>
<accession>A0ABV8DSG3</accession>
<evidence type="ECO:0000256" key="6">
    <source>
        <dbReference type="ARBA" id="ARBA00023054"/>
    </source>
</evidence>
<keyword evidence="11" id="KW-1185">Reference proteome</keyword>
<keyword evidence="4" id="KW-0963">Cytoplasm</keyword>
<dbReference type="Gene3D" id="6.10.250.660">
    <property type="match status" value="4"/>
</dbReference>
<name>A0ABV8DSG3_9NOCA</name>
<evidence type="ECO:0000313" key="10">
    <source>
        <dbReference type="EMBL" id="MFC3963027.1"/>
    </source>
</evidence>